<evidence type="ECO:0000256" key="5">
    <source>
        <dbReference type="SAM" id="MobiDB-lite"/>
    </source>
</evidence>
<dbReference type="InterPro" id="IPR044278">
    <property type="entry name" value="BHLH95-like"/>
</dbReference>
<keyword evidence="2" id="KW-0805">Transcription regulation</keyword>
<dbReference type="PROSITE" id="PS50888">
    <property type="entry name" value="BHLH"/>
    <property type="match status" value="1"/>
</dbReference>
<protein>
    <recommendedName>
        <fullName evidence="6">BHLH domain-containing protein</fullName>
    </recommendedName>
</protein>
<dbReference type="GO" id="GO:0003700">
    <property type="term" value="F:DNA-binding transcription factor activity"/>
    <property type="evidence" value="ECO:0007669"/>
    <property type="project" value="InterPro"/>
</dbReference>
<dbReference type="AlphaFoldDB" id="A0A7J6EMA7"/>
<dbReference type="EMBL" id="JAATIP010000220">
    <property type="protein sequence ID" value="KAF4358839.1"/>
    <property type="molecule type" value="Genomic_DNA"/>
</dbReference>
<evidence type="ECO:0000313" key="7">
    <source>
        <dbReference type="EMBL" id="KAF4358839.1"/>
    </source>
</evidence>
<dbReference type="InterPro" id="IPR036638">
    <property type="entry name" value="HLH_DNA-bd_sf"/>
</dbReference>
<feature type="compositionally biased region" description="Basic and acidic residues" evidence="5">
    <location>
        <begin position="1"/>
        <end position="18"/>
    </location>
</feature>
<dbReference type="InterPro" id="IPR011598">
    <property type="entry name" value="bHLH_dom"/>
</dbReference>
<dbReference type="Gene3D" id="4.10.280.10">
    <property type="entry name" value="Helix-loop-helix DNA-binding domain"/>
    <property type="match status" value="1"/>
</dbReference>
<reference evidence="9 10" key="1">
    <citation type="journal article" date="2020" name="bioRxiv">
        <title>Sequence and annotation of 42 cannabis genomes reveals extensive copy number variation in cannabinoid synthesis and pathogen resistance genes.</title>
        <authorList>
            <person name="Mckernan K.J."/>
            <person name="Helbert Y."/>
            <person name="Kane L.T."/>
            <person name="Ebling H."/>
            <person name="Zhang L."/>
            <person name="Liu B."/>
            <person name="Eaton Z."/>
            <person name="Mclaughlin S."/>
            <person name="Kingan S."/>
            <person name="Baybayan P."/>
            <person name="Concepcion G."/>
            <person name="Jordan M."/>
            <person name="Riva A."/>
            <person name="Barbazuk W."/>
            <person name="Harkins T."/>
        </authorList>
    </citation>
    <scope>NUCLEOTIDE SEQUENCE [LARGE SCALE GENOMIC DNA]</scope>
    <source>
        <strain evidence="9 10">cv. Jamaican Lion 4</strain>
        <strain evidence="8">Father</strain>
        <strain evidence="7">Mother</strain>
        <tissue evidence="7">Leaf</tissue>
    </source>
</reference>
<evidence type="ECO:0000256" key="2">
    <source>
        <dbReference type="ARBA" id="ARBA00023015"/>
    </source>
</evidence>
<evidence type="ECO:0000313" key="9">
    <source>
        <dbReference type="Proteomes" id="UP000525078"/>
    </source>
</evidence>
<dbReference type="Pfam" id="PF00010">
    <property type="entry name" value="HLH"/>
    <property type="match status" value="1"/>
</dbReference>
<dbReference type="GO" id="GO:0009960">
    <property type="term" value="P:endosperm development"/>
    <property type="evidence" value="ECO:0007669"/>
    <property type="project" value="InterPro"/>
</dbReference>
<dbReference type="Proteomes" id="UP000525078">
    <property type="component" value="Unassembled WGS sequence"/>
</dbReference>
<feature type="domain" description="BHLH" evidence="6">
    <location>
        <begin position="69"/>
        <end position="119"/>
    </location>
</feature>
<gene>
    <name evidence="7" type="ORF">F8388_013643</name>
    <name evidence="8" type="ORF">G4B88_007777</name>
</gene>
<keyword evidence="3" id="KW-0804">Transcription</keyword>
<keyword evidence="10" id="KW-1185">Reference proteome</keyword>
<dbReference type="PANTHER" id="PTHR46772:SF6">
    <property type="entry name" value="BHLH DOMAIN-CONTAINING PROTEIN"/>
    <property type="match status" value="1"/>
</dbReference>
<evidence type="ECO:0000313" key="8">
    <source>
        <dbReference type="EMBL" id="KAF4393791.1"/>
    </source>
</evidence>
<keyword evidence="4" id="KW-0539">Nucleus</keyword>
<dbReference type="EMBL" id="JAATIQ010000048">
    <property type="protein sequence ID" value="KAF4393791.1"/>
    <property type="molecule type" value="Genomic_DNA"/>
</dbReference>
<dbReference type="GO" id="GO:0005634">
    <property type="term" value="C:nucleus"/>
    <property type="evidence" value="ECO:0007669"/>
    <property type="project" value="UniProtKB-SubCell"/>
</dbReference>
<accession>A0A7J6EMA7</accession>
<evidence type="ECO:0000259" key="6">
    <source>
        <dbReference type="PROSITE" id="PS50888"/>
    </source>
</evidence>
<evidence type="ECO:0000256" key="4">
    <source>
        <dbReference type="ARBA" id="ARBA00023242"/>
    </source>
</evidence>
<dbReference type="SUPFAM" id="SSF47459">
    <property type="entry name" value="HLH, helix-loop-helix DNA-binding domain"/>
    <property type="match status" value="1"/>
</dbReference>
<evidence type="ECO:0000256" key="3">
    <source>
        <dbReference type="ARBA" id="ARBA00023163"/>
    </source>
</evidence>
<dbReference type="Proteomes" id="UP000583929">
    <property type="component" value="Unassembled WGS sequence"/>
</dbReference>
<dbReference type="PANTHER" id="PTHR46772">
    <property type="entry name" value="BHLH DOMAIN-CONTAINING PROTEIN"/>
    <property type="match status" value="1"/>
</dbReference>
<sequence>MENEGKRKVKEEELTKEDKDEEEEISKLVLGIMEGYSDTVIPPLSHFKPSSLLESSAIVVAQQDSTSKKRARTKSIPERDRRMKMNESYDLLQSLVPGILPKASKDKVLHAATEYIKYLEEKKKILEKLKESSSSSSSSRSMAEKGKLILPCTSSSTRNLSVTVTLSGNIALFAIQSLKRQGLVTQIFMVFHKHLVEVLAANVVVHHTQLTITVTAFVNGNGSNIVEEIKRDILML</sequence>
<dbReference type="SMART" id="SM00353">
    <property type="entry name" value="HLH"/>
    <property type="match status" value="1"/>
</dbReference>
<evidence type="ECO:0000313" key="10">
    <source>
        <dbReference type="Proteomes" id="UP000583929"/>
    </source>
</evidence>
<proteinExistence type="predicted"/>
<feature type="region of interest" description="Disordered" evidence="5">
    <location>
        <begin position="1"/>
        <end position="23"/>
    </location>
</feature>
<comment type="subcellular location">
    <subcellularLocation>
        <location evidence="1">Nucleus</location>
    </subcellularLocation>
</comment>
<dbReference type="GO" id="GO:0046983">
    <property type="term" value="F:protein dimerization activity"/>
    <property type="evidence" value="ECO:0007669"/>
    <property type="project" value="InterPro"/>
</dbReference>
<name>A0A7J6EMA7_CANSA</name>
<evidence type="ECO:0000256" key="1">
    <source>
        <dbReference type="ARBA" id="ARBA00004123"/>
    </source>
</evidence>
<comment type="caution">
    <text evidence="7">The sequence shown here is derived from an EMBL/GenBank/DDBJ whole genome shotgun (WGS) entry which is preliminary data.</text>
</comment>
<organism evidence="7 9">
    <name type="scientific">Cannabis sativa</name>
    <name type="common">Hemp</name>
    <name type="synonym">Marijuana</name>
    <dbReference type="NCBI Taxonomy" id="3483"/>
    <lineage>
        <taxon>Eukaryota</taxon>
        <taxon>Viridiplantae</taxon>
        <taxon>Streptophyta</taxon>
        <taxon>Embryophyta</taxon>
        <taxon>Tracheophyta</taxon>
        <taxon>Spermatophyta</taxon>
        <taxon>Magnoliopsida</taxon>
        <taxon>eudicotyledons</taxon>
        <taxon>Gunneridae</taxon>
        <taxon>Pentapetalae</taxon>
        <taxon>rosids</taxon>
        <taxon>fabids</taxon>
        <taxon>Rosales</taxon>
        <taxon>Cannabaceae</taxon>
        <taxon>Cannabis</taxon>
    </lineage>
</organism>